<dbReference type="EMBL" id="SMMG02000006">
    <property type="protein sequence ID" value="KAA3469849.1"/>
    <property type="molecule type" value="Genomic_DNA"/>
</dbReference>
<evidence type="ECO:0000313" key="2">
    <source>
        <dbReference type="Proteomes" id="UP000325315"/>
    </source>
</evidence>
<keyword evidence="2" id="KW-1185">Reference proteome</keyword>
<sequence>MSTVELNEECSTILQNKLFTKLKDLVSFTILCFIGSLSVEKALANLGAREPKPTRISIQLPDRSIKYPKGIIEDVLVEVDKFIFPFDFVIFDMDEDVEVPLILS</sequence>
<proteinExistence type="predicted"/>
<dbReference type="AlphaFoldDB" id="A0A5B6VKL2"/>
<protein>
    <submittedName>
        <fullName evidence="1">Gag-asp_proteas domain-containing protein</fullName>
    </submittedName>
</protein>
<gene>
    <name evidence="1" type="ORF">EPI10_015601</name>
</gene>
<organism evidence="1 2">
    <name type="scientific">Gossypium australe</name>
    <dbReference type="NCBI Taxonomy" id="47621"/>
    <lineage>
        <taxon>Eukaryota</taxon>
        <taxon>Viridiplantae</taxon>
        <taxon>Streptophyta</taxon>
        <taxon>Embryophyta</taxon>
        <taxon>Tracheophyta</taxon>
        <taxon>Spermatophyta</taxon>
        <taxon>Magnoliopsida</taxon>
        <taxon>eudicotyledons</taxon>
        <taxon>Gunneridae</taxon>
        <taxon>Pentapetalae</taxon>
        <taxon>rosids</taxon>
        <taxon>malvids</taxon>
        <taxon>Malvales</taxon>
        <taxon>Malvaceae</taxon>
        <taxon>Malvoideae</taxon>
        <taxon>Gossypium</taxon>
    </lineage>
</organism>
<dbReference type="OrthoDB" id="1306327at2759"/>
<comment type="caution">
    <text evidence="1">The sequence shown here is derived from an EMBL/GenBank/DDBJ whole genome shotgun (WGS) entry which is preliminary data.</text>
</comment>
<dbReference type="Gene3D" id="2.40.70.10">
    <property type="entry name" value="Acid Proteases"/>
    <property type="match status" value="1"/>
</dbReference>
<dbReference type="Proteomes" id="UP000325315">
    <property type="component" value="Unassembled WGS sequence"/>
</dbReference>
<dbReference type="PANTHER" id="PTHR33067">
    <property type="entry name" value="RNA-DIRECTED DNA POLYMERASE-RELATED"/>
    <property type="match status" value="1"/>
</dbReference>
<evidence type="ECO:0000313" key="1">
    <source>
        <dbReference type="EMBL" id="KAA3469849.1"/>
    </source>
</evidence>
<dbReference type="PANTHER" id="PTHR33067:SF35">
    <property type="entry name" value="ASPARTIC PEPTIDASE DDI1-TYPE DOMAIN-CONTAINING PROTEIN"/>
    <property type="match status" value="1"/>
</dbReference>
<reference evidence="2" key="1">
    <citation type="journal article" date="2019" name="Plant Biotechnol. J.">
        <title>Genome sequencing of the Australian wild diploid species Gossypium australe highlights disease resistance and delayed gland morphogenesis.</title>
        <authorList>
            <person name="Cai Y."/>
            <person name="Cai X."/>
            <person name="Wang Q."/>
            <person name="Wang P."/>
            <person name="Zhang Y."/>
            <person name="Cai C."/>
            <person name="Xu Y."/>
            <person name="Wang K."/>
            <person name="Zhou Z."/>
            <person name="Wang C."/>
            <person name="Geng S."/>
            <person name="Li B."/>
            <person name="Dong Q."/>
            <person name="Hou Y."/>
            <person name="Wang H."/>
            <person name="Ai P."/>
            <person name="Liu Z."/>
            <person name="Yi F."/>
            <person name="Sun M."/>
            <person name="An G."/>
            <person name="Cheng J."/>
            <person name="Zhang Y."/>
            <person name="Shi Q."/>
            <person name="Xie Y."/>
            <person name="Shi X."/>
            <person name="Chang Y."/>
            <person name="Huang F."/>
            <person name="Chen Y."/>
            <person name="Hong S."/>
            <person name="Mi L."/>
            <person name="Sun Q."/>
            <person name="Zhang L."/>
            <person name="Zhou B."/>
            <person name="Peng R."/>
            <person name="Zhang X."/>
            <person name="Liu F."/>
        </authorList>
    </citation>
    <scope>NUCLEOTIDE SEQUENCE [LARGE SCALE GENOMIC DNA]</scope>
    <source>
        <strain evidence="2">cv. PA1801</strain>
    </source>
</reference>
<dbReference type="InterPro" id="IPR021109">
    <property type="entry name" value="Peptidase_aspartic_dom_sf"/>
</dbReference>
<accession>A0A5B6VKL2</accession>
<name>A0A5B6VKL2_9ROSI</name>